<dbReference type="InterPro" id="IPR014602">
    <property type="entry name" value="UCP036226"/>
</dbReference>
<evidence type="ECO:0000313" key="3">
    <source>
        <dbReference type="Proteomes" id="UP000076234"/>
    </source>
</evidence>
<reference evidence="3" key="1">
    <citation type="submission" date="2015-11" db="EMBL/GenBank/DDBJ databases">
        <title>Complete genome sequence of a polyethylene glycol-degrading strain Sphingopyxis terrae strain 203-1 (NBRC 15098).</title>
        <authorList>
            <person name="Yoshiyuki O."/>
            <person name="Shouta N."/>
            <person name="Nagata Y."/>
            <person name="Numata M."/>
            <person name="Tsuchikane K."/>
            <person name="Hosoyama A."/>
            <person name="Yamazoe A."/>
            <person name="Tsuda M."/>
            <person name="Fujita N."/>
            <person name="Kawai F."/>
        </authorList>
    </citation>
    <scope>NUCLEOTIDE SEQUENCE [LARGE SCALE GENOMIC DNA]</scope>
    <source>
        <strain evidence="3">203-1</strain>
    </source>
</reference>
<evidence type="ECO:0000313" key="2">
    <source>
        <dbReference type="EMBL" id="AMU95741.1"/>
    </source>
</evidence>
<dbReference type="InterPro" id="IPR012674">
    <property type="entry name" value="Calycin"/>
</dbReference>
<dbReference type="KEGG" id="ster:AOA14_14095"/>
<dbReference type="EMBL" id="CP013342">
    <property type="protein sequence ID" value="AMU95741.1"/>
    <property type="molecule type" value="Genomic_DNA"/>
</dbReference>
<gene>
    <name evidence="2" type="ORF">AOA14_14095</name>
</gene>
<protein>
    <recommendedName>
        <fullName evidence="1">THAP4-like heme-binding domain-containing protein</fullName>
    </recommendedName>
</protein>
<dbReference type="STRING" id="1219058.AOA14_14095"/>
<feature type="domain" description="THAP4-like heme-binding" evidence="1">
    <location>
        <begin position="21"/>
        <end position="197"/>
    </location>
</feature>
<dbReference type="InterPro" id="IPR014878">
    <property type="entry name" value="THAP4-like_heme-bd"/>
</dbReference>
<dbReference type="PIRSF" id="PIRSF036226">
    <property type="entry name" value="UCP036226"/>
    <property type="match status" value="1"/>
</dbReference>
<name>A0A142W168_9SPHN</name>
<reference evidence="2 3" key="2">
    <citation type="journal article" date="2016" name="Genome Announc.">
        <title>Complete Genome Sequence of Sphingopyxis terrae Strain 203-1 (NBRC 111660), a Polyethylene Glycol Degrader.</title>
        <authorList>
            <person name="Ohtsubo Y."/>
            <person name="Nonoyama S."/>
            <person name="Nagata Y."/>
            <person name="Numata M."/>
            <person name="Tsuchikane K."/>
            <person name="Hosoyama A."/>
            <person name="Yamazoe A."/>
            <person name="Tsuda M."/>
            <person name="Fujita N."/>
            <person name="Kawai F."/>
        </authorList>
    </citation>
    <scope>NUCLEOTIDE SEQUENCE [LARGE SCALE GENOMIC DNA]</scope>
    <source>
        <strain evidence="2 3">203-1</strain>
    </source>
</reference>
<organism evidence="2 3">
    <name type="scientific">Sphingopyxis terrae subsp. terrae NBRC 15098</name>
    <dbReference type="NCBI Taxonomy" id="1219058"/>
    <lineage>
        <taxon>Bacteria</taxon>
        <taxon>Pseudomonadati</taxon>
        <taxon>Pseudomonadota</taxon>
        <taxon>Alphaproteobacteria</taxon>
        <taxon>Sphingomonadales</taxon>
        <taxon>Sphingomonadaceae</taxon>
        <taxon>Sphingopyxis</taxon>
    </lineage>
</organism>
<dbReference type="AlphaFoldDB" id="A0A142W168"/>
<dbReference type="Proteomes" id="UP000076234">
    <property type="component" value="Chromosome"/>
</dbReference>
<dbReference type="Gene3D" id="2.40.128.20">
    <property type="match status" value="1"/>
</dbReference>
<proteinExistence type="predicted"/>
<dbReference type="Pfam" id="PF08768">
    <property type="entry name" value="THAP4_heme-bd"/>
    <property type="match status" value="1"/>
</dbReference>
<evidence type="ECO:0000259" key="1">
    <source>
        <dbReference type="Pfam" id="PF08768"/>
    </source>
</evidence>
<sequence>MDVPNDIFTEPENVDPDTLANLGPLRHFAGIWEGKRGVDVNPKADGPETRNYYERVEMQPIDPQANGPQLFYGLRYHLHINTPEEDISFHDQVGYWLYEPATRLILQTLAIPRGQIAIAAGHAAPDARKLSVRAERGQTEYGICSTAFLEAAFRTDSYQLDVEFHADGSWSYVSDTMLMVHGRDAPFRHRDHNRLVKVAEADLNPWAKIVRDGKAKAIA</sequence>
<dbReference type="RefSeq" id="WP_062902250.1">
    <property type="nucleotide sequence ID" value="NZ_CP013342.1"/>
</dbReference>
<accession>A0A142W168</accession>
<dbReference type="SUPFAM" id="SSF50814">
    <property type="entry name" value="Lipocalins"/>
    <property type="match status" value="1"/>
</dbReference>